<feature type="region of interest" description="Disordered" evidence="2">
    <location>
        <begin position="269"/>
        <end position="403"/>
    </location>
</feature>
<sequence>MGTSEALSNELQRIYVGGIQPPKLTIEIVQKRLESTLSDNVNFISFDKNKSDEDTQTFFFLTARSKDGKKQSALDIISKQYNNVKWKGSKIRVEKAKLHFLQRLEVEREEEKIRKQNEEEVRKAFIEAARKEEEEKSTTKEPPKKIKRALRIRKQFGEEAYAVDTKPLVTTTQKDLHFALRKQRENRQKHLQIWKENRKKRKNSESQSSSSYRGENEKKKNAKKNYSLQSKVFLNRAIHLYFDDDYSDQFTTAGNGVRKNIIYDNEVASANDKDKNHGSDDDASVDESSVPSSSSEDDSVQEDKREDFAWSDDDEPEEENLKSPVNDNRVSDVIVEEDGPTSESSFANNSELQQDHIAANTKDESNSNASDDNGYVWSESESDSDDNSVDGDKETQTFDYSKSKHDDLDEFAASFNDNSTSVLPWSWKTDDEECDWESKEKAISLTTDVKTNLMAVKKLYPELSGATPELFNEEGSKSQIAAPTGWDNSGLMQRYDPSADTATNYEVKSTKETIKEGGDQEDVAELTKRENEASEVDQVQPDPLSDASSEATSIDSSDEGQELDSNGTTTSNKSKVEQQGERNSPNESNTGDEIEAQKKQVYEQGKLESVFQQHRTDAGNTGFKVSSLFSFDIDGDKPKKSESSSQQPGNSSTGFSFSFQPDAKKEAVVTSPKEETATSPKENVIIAEKLKPTIASNNSAAERTEISTNPQVELKKLKKRRGLCFSTDELDKYEKLLFGLNGGIEGVLAAQKDPQIEEENQNRWHDERRVLTLDWKRKQRYAVSQRKKRIKFR</sequence>
<gene>
    <name evidence="3" type="ORF">CDEB00056_LOCUS8478</name>
</gene>
<feature type="compositionally biased region" description="Polar residues" evidence="2">
    <location>
        <begin position="546"/>
        <end position="555"/>
    </location>
</feature>
<feature type="compositionally biased region" description="Polar residues" evidence="2">
    <location>
        <begin position="341"/>
        <end position="352"/>
    </location>
</feature>
<feature type="compositionally biased region" description="Basic and acidic residues" evidence="2">
    <location>
        <begin position="662"/>
        <end position="676"/>
    </location>
</feature>
<organism evidence="3">
    <name type="scientific">Chaetoceros debilis</name>
    <dbReference type="NCBI Taxonomy" id="122233"/>
    <lineage>
        <taxon>Eukaryota</taxon>
        <taxon>Sar</taxon>
        <taxon>Stramenopiles</taxon>
        <taxon>Ochrophyta</taxon>
        <taxon>Bacillariophyta</taxon>
        <taxon>Coscinodiscophyceae</taxon>
        <taxon>Chaetocerotophycidae</taxon>
        <taxon>Chaetocerotales</taxon>
        <taxon>Chaetocerotaceae</taxon>
        <taxon>Chaetoceros</taxon>
    </lineage>
</organism>
<feature type="compositionally biased region" description="Polar residues" evidence="2">
    <location>
        <begin position="477"/>
        <end position="491"/>
    </location>
</feature>
<evidence type="ECO:0000256" key="1">
    <source>
        <dbReference type="SAM" id="Coils"/>
    </source>
</evidence>
<evidence type="ECO:0000256" key="2">
    <source>
        <dbReference type="SAM" id="MobiDB-lite"/>
    </source>
</evidence>
<feature type="compositionally biased region" description="Acidic residues" evidence="2">
    <location>
        <begin position="380"/>
        <end position="389"/>
    </location>
</feature>
<feature type="compositionally biased region" description="Low complexity" evidence="2">
    <location>
        <begin position="643"/>
        <end position="652"/>
    </location>
</feature>
<feature type="compositionally biased region" description="Basic and acidic residues" evidence="2">
    <location>
        <begin position="271"/>
        <end position="280"/>
    </location>
</feature>
<keyword evidence="1" id="KW-0175">Coiled coil</keyword>
<evidence type="ECO:0008006" key="4">
    <source>
        <dbReference type="Google" id="ProtNLM"/>
    </source>
</evidence>
<proteinExistence type="predicted"/>
<feature type="compositionally biased region" description="Basic and acidic residues" evidence="2">
    <location>
        <begin position="390"/>
        <end position="403"/>
    </location>
</feature>
<feature type="region of interest" description="Disordered" evidence="2">
    <location>
        <begin position="630"/>
        <end position="683"/>
    </location>
</feature>
<feature type="coiled-coil region" evidence="1">
    <location>
        <begin position="101"/>
        <end position="135"/>
    </location>
</feature>
<reference evidence="3" key="1">
    <citation type="submission" date="2021-01" db="EMBL/GenBank/DDBJ databases">
        <authorList>
            <person name="Corre E."/>
            <person name="Pelletier E."/>
            <person name="Niang G."/>
            <person name="Scheremetjew M."/>
            <person name="Finn R."/>
            <person name="Kale V."/>
            <person name="Holt S."/>
            <person name="Cochrane G."/>
            <person name="Meng A."/>
            <person name="Brown T."/>
            <person name="Cohen L."/>
        </authorList>
    </citation>
    <scope>NUCLEOTIDE SEQUENCE</scope>
    <source>
        <strain evidence="3">MM31A-1</strain>
    </source>
</reference>
<dbReference type="AlphaFoldDB" id="A0A7S3Q2F1"/>
<feature type="compositionally biased region" description="Polar residues" evidence="2">
    <location>
        <begin position="581"/>
        <end position="591"/>
    </location>
</feature>
<feature type="compositionally biased region" description="Polar residues" evidence="2">
    <location>
        <begin position="563"/>
        <end position="573"/>
    </location>
</feature>
<evidence type="ECO:0000313" key="3">
    <source>
        <dbReference type="EMBL" id="CAE0463637.1"/>
    </source>
</evidence>
<protein>
    <recommendedName>
        <fullName evidence="4">RRM domain-containing protein</fullName>
    </recommendedName>
</protein>
<feature type="compositionally biased region" description="Basic and acidic residues" evidence="2">
    <location>
        <begin position="508"/>
        <end position="518"/>
    </location>
</feature>
<name>A0A7S3Q2F1_9STRA</name>
<feature type="compositionally biased region" description="Acidic residues" evidence="2">
    <location>
        <begin position="309"/>
        <end position="318"/>
    </location>
</feature>
<feature type="region of interest" description="Disordered" evidence="2">
    <location>
        <begin position="474"/>
        <end position="601"/>
    </location>
</feature>
<dbReference type="EMBL" id="HBIO01010923">
    <property type="protein sequence ID" value="CAE0463637.1"/>
    <property type="molecule type" value="Transcribed_RNA"/>
</dbReference>
<accession>A0A7S3Q2F1</accession>
<feature type="region of interest" description="Disordered" evidence="2">
    <location>
        <begin position="193"/>
        <end position="223"/>
    </location>
</feature>